<dbReference type="EMBL" id="CP001029">
    <property type="protein sequence ID" value="ACB78526.1"/>
    <property type="molecule type" value="Genomic_DNA"/>
</dbReference>
<dbReference type="KEGG" id="mpo:Mpop_0348"/>
<evidence type="ECO:0000313" key="2">
    <source>
        <dbReference type="Proteomes" id="UP000007136"/>
    </source>
</evidence>
<evidence type="ECO:0000313" key="1">
    <source>
        <dbReference type="EMBL" id="ACB78526.1"/>
    </source>
</evidence>
<protein>
    <submittedName>
        <fullName evidence="1">Uncharacterized protein</fullName>
    </submittedName>
</protein>
<sequence length="94" mass="10314">MPGLLPGRCFWALAIAEAHELLLAAGPFHIDEISLGWVKATLRHGELSKSDSIHSGKLREKLRRCIVKVASTKGPARQSNSVFLMCRYALNSSV</sequence>
<dbReference type="HOGENOM" id="CLU_2382830_0_0_5"/>
<dbReference type="RefSeq" id="WP_012452285.1">
    <property type="nucleotide sequence ID" value="NC_010725.1"/>
</dbReference>
<reference evidence="1" key="1">
    <citation type="submission" date="2008-04" db="EMBL/GenBank/DDBJ databases">
        <title>Complete sequence of chromosome of Methylobacterium populi BJ001.</title>
        <authorList>
            <consortium name="US DOE Joint Genome Institute"/>
            <person name="Copeland A."/>
            <person name="Lucas S."/>
            <person name="Lapidus A."/>
            <person name="Glavina del Rio T."/>
            <person name="Dalin E."/>
            <person name="Tice H."/>
            <person name="Bruce D."/>
            <person name="Goodwin L."/>
            <person name="Pitluck S."/>
            <person name="Chertkov O."/>
            <person name="Brettin T."/>
            <person name="Detter J.C."/>
            <person name="Han C."/>
            <person name="Kuske C.R."/>
            <person name="Schmutz J."/>
            <person name="Larimer F."/>
            <person name="Land M."/>
            <person name="Hauser L."/>
            <person name="Kyrpides N."/>
            <person name="Mikhailova N."/>
            <person name="Marx C."/>
            <person name="Richardson P."/>
        </authorList>
    </citation>
    <scope>NUCLEOTIDE SEQUENCE [LARGE SCALE GENOMIC DNA]</scope>
    <source>
        <strain evidence="1">BJ001</strain>
    </source>
</reference>
<dbReference type="AlphaFoldDB" id="B1ZI40"/>
<accession>B1ZI40</accession>
<proteinExistence type="predicted"/>
<organism evidence="1 2">
    <name type="scientific">Methylorubrum populi (strain ATCC BAA-705 / NCIMB 13946 / BJ001)</name>
    <name type="common">Methylobacterium populi</name>
    <dbReference type="NCBI Taxonomy" id="441620"/>
    <lineage>
        <taxon>Bacteria</taxon>
        <taxon>Pseudomonadati</taxon>
        <taxon>Pseudomonadota</taxon>
        <taxon>Alphaproteobacteria</taxon>
        <taxon>Hyphomicrobiales</taxon>
        <taxon>Methylobacteriaceae</taxon>
        <taxon>Methylorubrum</taxon>
    </lineage>
</organism>
<gene>
    <name evidence="1" type="ordered locus">Mpop_0348</name>
</gene>
<name>B1ZI40_METPB</name>
<dbReference type="Proteomes" id="UP000007136">
    <property type="component" value="Chromosome"/>
</dbReference>